<evidence type="ECO:0000313" key="2">
    <source>
        <dbReference type="Proteomes" id="UP000805193"/>
    </source>
</evidence>
<sequence>MATSSTTVELVAIEKALNAAAELPPQQIVILSDSKCALQRLVNPSFSDPLTTAVRNTVGELENQDTAVYLQWIPGHVGVKGNDSQKDCQHHHTGGPTKNDPRCAVARTKRETRTGLAQRDTGWVLTSSVDPPDDENDDAQVVDQRAEEVCQLARLLIQDQQRVDAGRYNLRRWNVHFCSPETGCGCGRPSVAAASGRNC</sequence>
<dbReference type="Proteomes" id="UP000805193">
    <property type="component" value="Unassembled WGS sequence"/>
</dbReference>
<organism evidence="1 2">
    <name type="scientific">Ixodes persulcatus</name>
    <name type="common">Taiga tick</name>
    <dbReference type="NCBI Taxonomy" id="34615"/>
    <lineage>
        <taxon>Eukaryota</taxon>
        <taxon>Metazoa</taxon>
        <taxon>Ecdysozoa</taxon>
        <taxon>Arthropoda</taxon>
        <taxon>Chelicerata</taxon>
        <taxon>Arachnida</taxon>
        <taxon>Acari</taxon>
        <taxon>Parasitiformes</taxon>
        <taxon>Ixodida</taxon>
        <taxon>Ixodoidea</taxon>
        <taxon>Ixodidae</taxon>
        <taxon>Ixodinae</taxon>
        <taxon>Ixodes</taxon>
    </lineage>
</organism>
<evidence type="ECO:0000313" key="1">
    <source>
        <dbReference type="EMBL" id="KAG0414772.1"/>
    </source>
</evidence>
<comment type="caution">
    <text evidence="1">The sequence shown here is derived from an EMBL/GenBank/DDBJ whole genome shotgun (WGS) entry which is preliminary data.</text>
</comment>
<dbReference type="EMBL" id="JABSTQ010011150">
    <property type="protein sequence ID" value="KAG0414772.1"/>
    <property type="molecule type" value="Genomic_DNA"/>
</dbReference>
<reference evidence="1 2" key="1">
    <citation type="journal article" date="2020" name="Cell">
        <title>Large-Scale Comparative Analyses of Tick Genomes Elucidate Their Genetic Diversity and Vector Capacities.</title>
        <authorList>
            <consortium name="Tick Genome and Microbiome Consortium (TIGMIC)"/>
            <person name="Jia N."/>
            <person name="Wang J."/>
            <person name="Shi W."/>
            <person name="Du L."/>
            <person name="Sun Y."/>
            <person name="Zhan W."/>
            <person name="Jiang J.F."/>
            <person name="Wang Q."/>
            <person name="Zhang B."/>
            <person name="Ji P."/>
            <person name="Bell-Sakyi L."/>
            <person name="Cui X.M."/>
            <person name="Yuan T.T."/>
            <person name="Jiang B.G."/>
            <person name="Yang W.F."/>
            <person name="Lam T.T."/>
            <person name="Chang Q.C."/>
            <person name="Ding S.J."/>
            <person name="Wang X.J."/>
            <person name="Zhu J.G."/>
            <person name="Ruan X.D."/>
            <person name="Zhao L."/>
            <person name="Wei J.T."/>
            <person name="Ye R.Z."/>
            <person name="Que T.C."/>
            <person name="Du C.H."/>
            <person name="Zhou Y.H."/>
            <person name="Cheng J.X."/>
            <person name="Dai P.F."/>
            <person name="Guo W.B."/>
            <person name="Han X.H."/>
            <person name="Huang E.J."/>
            <person name="Li L.F."/>
            <person name="Wei W."/>
            <person name="Gao Y.C."/>
            <person name="Liu J.Z."/>
            <person name="Shao H.Z."/>
            <person name="Wang X."/>
            <person name="Wang C.C."/>
            <person name="Yang T.C."/>
            <person name="Huo Q.B."/>
            <person name="Li W."/>
            <person name="Chen H.Y."/>
            <person name="Chen S.E."/>
            <person name="Zhou L.G."/>
            <person name="Ni X.B."/>
            <person name="Tian J.H."/>
            <person name="Sheng Y."/>
            <person name="Liu T."/>
            <person name="Pan Y.S."/>
            <person name="Xia L.Y."/>
            <person name="Li J."/>
            <person name="Zhao F."/>
            <person name="Cao W.C."/>
        </authorList>
    </citation>
    <scope>NUCLEOTIDE SEQUENCE [LARGE SCALE GENOMIC DNA]</scope>
    <source>
        <strain evidence="1">Iper-2018</strain>
    </source>
</reference>
<gene>
    <name evidence="1" type="ORF">HPB47_008055</name>
</gene>
<keyword evidence="2" id="KW-1185">Reference proteome</keyword>
<name>A0AC60P5T1_IXOPE</name>
<protein>
    <submittedName>
        <fullName evidence="1">Uncharacterized protein</fullName>
    </submittedName>
</protein>
<proteinExistence type="predicted"/>
<accession>A0AC60P5T1</accession>